<dbReference type="AlphaFoldDB" id="A0AAE3DJF4"/>
<evidence type="ECO:0000256" key="4">
    <source>
        <dbReference type="ARBA" id="ARBA00022989"/>
    </source>
</evidence>
<evidence type="ECO:0000256" key="5">
    <source>
        <dbReference type="ARBA" id="ARBA00023136"/>
    </source>
</evidence>
<gene>
    <name evidence="7" type="ORF">LKD32_03935</name>
</gene>
<feature type="transmembrane region" description="Helical" evidence="6">
    <location>
        <begin position="471"/>
        <end position="494"/>
    </location>
</feature>
<feature type="transmembrane region" description="Helical" evidence="6">
    <location>
        <begin position="312"/>
        <end position="330"/>
    </location>
</feature>
<feature type="transmembrane region" description="Helical" evidence="6">
    <location>
        <begin position="89"/>
        <end position="112"/>
    </location>
</feature>
<evidence type="ECO:0000256" key="6">
    <source>
        <dbReference type="SAM" id="Phobius"/>
    </source>
</evidence>
<accession>A0AAE3DJF4</accession>
<dbReference type="InterPro" id="IPR050833">
    <property type="entry name" value="Poly_Biosynth_Transport"/>
</dbReference>
<reference evidence="7" key="1">
    <citation type="submission" date="2021-10" db="EMBL/GenBank/DDBJ databases">
        <title>Anaerobic single-cell dispensing facilitates the cultivation of human gut bacteria.</title>
        <authorList>
            <person name="Afrizal A."/>
        </authorList>
    </citation>
    <scope>NUCLEOTIDE SEQUENCE</scope>
    <source>
        <strain evidence="7">CLA-AA-H274</strain>
    </source>
</reference>
<dbReference type="Proteomes" id="UP001198962">
    <property type="component" value="Unassembled WGS sequence"/>
</dbReference>
<feature type="transmembrane region" description="Helical" evidence="6">
    <location>
        <begin position="132"/>
        <end position="156"/>
    </location>
</feature>
<evidence type="ECO:0000313" key="7">
    <source>
        <dbReference type="EMBL" id="MCC2164042.1"/>
    </source>
</evidence>
<evidence type="ECO:0000256" key="2">
    <source>
        <dbReference type="ARBA" id="ARBA00022475"/>
    </source>
</evidence>
<keyword evidence="8" id="KW-1185">Reference proteome</keyword>
<keyword evidence="3 6" id="KW-0812">Transmembrane</keyword>
<keyword evidence="4 6" id="KW-1133">Transmembrane helix</keyword>
<keyword evidence="2" id="KW-1003">Cell membrane</keyword>
<feature type="transmembrane region" description="Helical" evidence="6">
    <location>
        <begin position="435"/>
        <end position="459"/>
    </location>
</feature>
<evidence type="ECO:0000256" key="1">
    <source>
        <dbReference type="ARBA" id="ARBA00004651"/>
    </source>
</evidence>
<keyword evidence="5 6" id="KW-0472">Membrane</keyword>
<feature type="transmembrane region" description="Helical" evidence="6">
    <location>
        <begin position="378"/>
        <end position="399"/>
    </location>
</feature>
<evidence type="ECO:0000256" key="3">
    <source>
        <dbReference type="ARBA" id="ARBA00022692"/>
    </source>
</evidence>
<comment type="caution">
    <text evidence="7">The sequence shown here is derived from an EMBL/GenBank/DDBJ whole genome shotgun (WGS) entry which is preliminary data.</text>
</comment>
<sequence length="512" mass="57291">MGENEKKSRSVILMNMVWSLIAVFVNYFMNFLITPYVTNNIGVEAYGFVALANTFISYADIISVGLNAFAGRFISIAYHRGEKERANRFYSSTITADLMLSVVFLVLGGGMILRLESLLEVPEGLAADVKLLFLIVLIRYLLTILRTAFDTSAFIVERLDLVERRQSIAYLMQAILLITLCLFFAPHVWYVGIATAVGSAYMLVASQKMCRKLTQDLRWKRQDCSWDAVMEIVATGIWTSLNNLGNVLNSGLDLLITNLMLNATVLGEISIAKNLATLCYTIVMKISGSFRPRQLLYYAEGKTKEMVELFRITMRITGTFCALAISLFFVCGEDFLKLWLPGQNTAFLFRASMIVLLSDVATSVVNPLYYVYTLTKKLRFPCAVTILMGITNVISMYVLIRFTEFGAYAVILTTLVINCVHFFDAPLYASHCLHVSLFTFYPVIFRHLIAMGAGLTVAYLMRTAFPQAQSWIGLGCKGAVTGVVLVIVLVGLMFRISELKEGILGQISRRRN</sequence>
<dbReference type="InterPro" id="IPR002797">
    <property type="entry name" value="Polysacc_synth"/>
</dbReference>
<dbReference type="RefSeq" id="WP_308450776.1">
    <property type="nucleotide sequence ID" value="NZ_JAJEPU010000007.1"/>
</dbReference>
<feature type="transmembrane region" description="Helical" evidence="6">
    <location>
        <begin position="12"/>
        <end position="33"/>
    </location>
</feature>
<proteinExistence type="predicted"/>
<dbReference type="EMBL" id="JAJEPU010000007">
    <property type="protein sequence ID" value="MCC2164042.1"/>
    <property type="molecule type" value="Genomic_DNA"/>
</dbReference>
<dbReference type="PANTHER" id="PTHR30250">
    <property type="entry name" value="PST FAMILY PREDICTED COLANIC ACID TRANSPORTER"/>
    <property type="match status" value="1"/>
</dbReference>
<dbReference type="PANTHER" id="PTHR30250:SF26">
    <property type="entry name" value="PSMA PROTEIN"/>
    <property type="match status" value="1"/>
</dbReference>
<feature type="transmembrane region" description="Helical" evidence="6">
    <location>
        <begin position="45"/>
        <end position="69"/>
    </location>
</feature>
<evidence type="ECO:0000313" key="8">
    <source>
        <dbReference type="Proteomes" id="UP001198962"/>
    </source>
</evidence>
<comment type="subcellular location">
    <subcellularLocation>
        <location evidence="1">Cell membrane</location>
        <topology evidence="1">Multi-pass membrane protein</topology>
    </subcellularLocation>
</comment>
<feature type="transmembrane region" description="Helical" evidence="6">
    <location>
        <begin position="191"/>
        <end position="210"/>
    </location>
</feature>
<organism evidence="7 8">
    <name type="scientific">Brotaphodocola catenula</name>
    <dbReference type="NCBI Taxonomy" id="2885361"/>
    <lineage>
        <taxon>Bacteria</taxon>
        <taxon>Bacillati</taxon>
        <taxon>Bacillota</taxon>
        <taxon>Clostridia</taxon>
        <taxon>Lachnospirales</taxon>
        <taxon>Lachnospiraceae</taxon>
        <taxon>Brotaphodocola</taxon>
    </lineage>
</organism>
<protein>
    <submittedName>
        <fullName evidence="7">Oligosaccharide flippase family protein</fullName>
    </submittedName>
</protein>
<name>A0AAE3DJF4_9FIRM</name>
<feature type="transmembrane region" description="Helical" evidence="6">
    <location>
        <begin position="168"/>
        <end position="185"/>
    </location>
</feature>
<feature type="transmembrane region" description="Helical" evidence="6">
    <location>
        <begin position="350"/>
        <end position="371"/>
    </location>
</feature>
<feature type="transmembrane region" description="Helical" evidence="6">
    <location>
        <begin position="405"/>
        <end position="423"/>
    </location>
</feature>
<dbReference type="GO" id="GO:0005886">
    <property type="term" value="C:plasma membrane"/>
    <property type="evidence" value="ECO:0007669"/>
    <property type="project" value="UniProtKB-SubCell"/>
</dbReference>
<dbReference type="Pfam" id="PF01943">
    <property type="entry name" value="Polysacc_synt"/>
    <property type="match status" value="1"/>
</dbReference>